<dbReference type="RefSeq" id="WP_191302122.1">
    <property type="nucleotide sequence ID" value="NZ_BNAR01000008.1"/>
</dbReference>
<accession>A0ABQ3MKQ7</accession>
<proteinExistence type="predicted"/>
<evidence type="ECO:0000313" key="1">
    <source>
        <dbReference type="EMBL" id="GHH48396.1"/>
    </source>
</evidence>
<organism evidence="1 2">
    <name type="scientific">Lentzea cavernae</name>
    <dbReference type="NCBI Taxonomy" id="2020703"/>
    <lineage>
        <taxon>Bacteria</taxon>
        <taxon>Bacillati</taxon>
        <taxon>Actinomycetota</taxon>
        <taxon>Actinomycetes</taxon>
        <taxon>Pseudonocardiales</taxon>
        <taxon>Pseudonocardiaceae</taxon>
        <taxon>Lentzea</taxon>
    </lineage>
</organism>
<dbReference type="EMBL" id="BNAR01000008">
    <property type="protein sequence ID" value="GHH48396.1"/>
    <property type="molecule type" value="Genomic_DNA"/>
</dbReference>
<name>A0ABQ3MKQ7_9PSEU</name>
<sequence>MPLPIRYEVVRHIEGYDEEVLVRAVDADGLFTGEVLPDRELLVFRGVLPETAARFGELVGFDVYDGPHHLQRWTFEDIHVHAVTPDGEVFASASLLCQSYLFDPLPDVVTYWLLEPGTLDRECTSIDGFPRKGHDYRVHWPPVRLIGCEVAEPTRQVIERPHLWEGYAEYLRALDVHGDELATVPFGLDITDVRRSPLGAGLLDLTFAQTAHFVEGRTFPKAGWRPVWELWRESVPAEPGLWSRYGTEGRSAWLALLRHGDDRPQGWGGGGVFHVDGRHVTDTPSLYLALNEGLLGPGRLFGRTYWEVEEHLRLLCCGPVPGDTTVVWHHSDVARHAVAEEFDWIVATLRLHVDLVLEPSTSEGEA</sequence>
<dbReference type="Proteomes" id="UP000605568">
    <property type="component" value="Unassembled WGS sequence"/>
</dbReference>
<keyword evidence="2" id="KW-1185">Reference proteome</keyword>
<reference evidence="2" key="1">
    <citation type="journal article" date="2019" name="Int. J. Syst. Evol. Microbiol.">
        <title>The Global Catalogue of Microorganisms (GCM) 10K type strain sequencing project: providing services to taxonomists for standard genome sequencing and annotation.</title>
        <authorList>
            <consortium name="The Broad Institute Genomics Platform"/>
            <consortium name="The Broad Institute Genome Sequencing Center for Infectious Disease"/>
            <person name="Wu L."/>
            <person name="Ma J."/>
        </authorList>
    </citation>
    <scope>NUCLEOTIDE SEQUENCE [LARGE SCALE GENOMIC DNA]</scope>
    <source>
        <strain evidence="2">CGMCC 4.7367</strain>
    </source>
</reference>
<protein>
    <recommendedName>
        <fullName evidence="3">Barstar (Barnase inhibitor)</fullName>
    </recommendedName>
</protein>
<gene>
    <name evidence="1" type="ORF">GCM10017774_54390</name>
</gene>
<evidence type="ECO:0008006" key="3">
    <source>
        <dbReference type="Google" id="ProtNLM"/>
    </source>
</evidence>
<evidence type="ECO:0000313" key="2">
    <source>
        <dbReference type="Proteomes" id="UP000605568"/>
    </source>
</evidence>
<comment type="caution">
    <text evidence="1">The sequence shown here is derived from an EMBL/GenBank/DDBJ whole genome shotgun (WGS) entry which is preliminary data.</text>
</comment>